<evidence type="ECO:0000256" key="1">
    <source>
        <dbReference type="SAM" id="MobiDB-lite"/>
    </source>
</evidence>
<reference evidence="2" key="1">
    <citation type="journal article" date="2022" name="bioRxiv">
        <title>Sequencing and chromosome-scale assembly of the giantPleurodeles waltlgenome.</title>
        <authorList>
            <person name="Brown T."/>
            <person name="Elewa A."/>
            <person name="Iarovenko S."/>
            <person name="Subramanian E."/>
            <person name="Araus A.J."/>
            <person name="Petzold A."/>
            <person name="Susuki M."/>
            <person name="Suzuki K.-i.T."/>
            <person name="Hayashi T."/>
            <person name="Toyoda A."/>
            <person name="Oliveira C."/>
            <person name="Osipova E."/>
            <person name="Leigh N.D."/>
            <person name="Simon A."/>
            <person name="Yun M.H."/>
        </authorList>
    </citation>
    <scope>NUCLEOTIDE SEQUENCE</scope>
    <source>
        <strain evidence="2">20211129_DDA</strain>
        <tissue evidence="2">Liver</tissue>
    </source>
</reference>
<evidence type="ECO:0000313" key="2">
    <source>
        <dbReference type="EMBL" id="KAJ1190617.1"/>
    </source>
</evidence>
<feature type="region of interest" description="Disordered" evidence="1">
    <location>
        <begin position="1"/>
        <end position="21"/>
    </location>
</feature>
<sequence>MRNGGGDPTNKGKDRGLLRPARTVTRVGTFTVDSGVHADTPERLAVQSDRLIEAQLTWERGERQQR</sequence>
<dbReference type="Proteomes" id="UP001066276">
    <property type="component" value="Chromosome 3_1"/>
</dbReference>
<keyword evidence="3" id="KW-1185">Reference proteome</keyword>
<proteinExistence type="predicted"/>
<comment type="caution">
    <text evidence="2">The sequence shown here is derived from an EMBL/GenBank/DDBJ whole genome shotgun (WGS) entry which is preliminary data.</text>
</comment>
<evidence type="ECO:0000313" key="3">
    <source>
        <dbReference type="Proteomes" id="UP001066276"/>
    </source>
</evidence>
<name>A0AAV7UPC0_PLEWA</name>
<dbReference type="AlphaFoldDB" id="A0AAV7UPC0"/>
<organism evidence="2 3">
    <name type="scientific">Pleurodeles waltl</name>
    <name type="common">Iberian ribbed newt</name>
    <dbReference type="NCBI Taxonomy" id="8319"/>
    <lineage>
        <taxon>Eukaryota</taxon>
        <taxon>Metazoa</taxon>
        <taxon>Chordata</taxon>
        <taxon>Craniata</taxon>
        <taxon>Vertebrata</taxon>
        <taxon>Euteleostomi</taxon>
        <taxon>Amphibia</taxon>
        <taxon>Batrachia</taxon>
        <taxon>Caudata</taxon>
        <taxon>Salamandroidea</taxon>
        <taxon>Salamandridae</taxon>
        <taxon>Pleurodelinae</taxon>
        <taxon>Pleurodeles</taxon>
    </lineage>
</organism>
<accession>A0AAV7UPC0</accession>
<gene>
    <name evidence="2" type="ORF">NDU88_007355</name>
</gene>
<protein>
    <submittedName>
        <fullName evidence="2">Uncharacterized protein</fullName>
    </submittedName>
</protein>
<dbReference type="EMBL" id="JANPWB010000005">
    <property type="protein sequence ID" value="KAJ1190617.1"/>
    <property type="molecule type" value="Genomic_DNA"/>
</dbReference>